<dbReference type="SUPFAM" id="SSF52540">
    <property type="entry name" value="P-loop containing nucleoside triphosphate hydrolases"/>
    <property type="match status" value="2"/>
</dbReference>
<feature type="compositionally biased region" description="Acidic residues" evidence="10">
    <location>
        <begin position="723"/>
        <end position="735"/>
    </location>
</feature>
<comment type="caution">
    <text evidence="13">The sequence shown here is derived from an EMBL/GenBank/DDBJ whole genome shotgun (WGS) entry which is preliminary data.</text>
</comment>
<dbReference type="GO" id="GO:0005524">
    <property type="term" value="F:ATP binding"/>
    <property type="evidence" value="ECO:0007669"/>
    <property type="project" value="UniProtKB-UniRule"/>
</dbReference>
<dbReference type="PANTHER" id="PTHR11070:SF30">
    <property type="entry name" value="F-BOX DNA HELICASE 1"/>
    <property type="match status" value="1"/>
</dbReference>
<evidence type="ECO:0000256" key="2">
    <source>
        <dbReference type="ARBA" id="ARBA00022801"/>
    </source>
</evidence>
<feature type="region of interest" description="Disordered" evidence="10">
    <location>
        <begin position="1102"/>
        <end position="1146"/>
    </location>
</feature>
<keyword evidence="2 9" id="KW-0378">Hydrolase</keyword>
<reference evidence="12" key="3">
    <citation type="submission" date="2020-10" db="EMBL/GenBank/DDBJ databases">
        <authorList>
            <person name="Sedaghatjoo S."/>
        </authorList>
    </citation>
    <scope>NUCLEOTIDE SEQUENCE</scope>
    <source>
        <strain evidence="12">AZH3</strain>
    </source>
</reference>
<organism evidence="13 14">
    <name type="scientific">Tilletia caries</name>
    <name type="common">wheat bunt fungus</name>
    <dbReference type="NCBI Taxonomy" id="13290"/>
    <lineage>
        <taxon>Eukaryota</taxon>
        <taxon>Fungi</taxon>
        <taxon>Dikarya</taxon>
        <taxon>Basidiomycota</taxon>
        <taxon>Ustilaginomycotina</taxon>
        <taxon>Exobasidiomycetes</taxon>
        <taxon>Tilletiales</taxon>
        <taxon>Tilletiaceae</taxon>
        <taxon>Tilletia</taxon>
    </lineage>
</organism>
<comment type="catalytic activity">
    <reaction evidence="6">
        <text>Couples ATP hydrolysis with the unwinding of duplex DNA by translocating in the 3'-5' direction.</text>
        <dbReference type="EC" id="5.6.2.4"/>
    </reaction>
</comment>
<dbReference type="Proteomes" id="UP000836402">
    <property type="component" value="Unassembled WGS sequence"/>
</dbReference>
<evidence type="ECO:0000256" key="10">
    <source>
        <dbReference type="SAM" id="MobiDB-lite"/>
    </source>
</evidence>
<dbReference type="EC" id="5.6.2.4" evidence="7"/>
<dbReference type="EMBL" id="LWDD02000239">
    <property type="protein sequence ID" value="KAE8262431.1"/>
    <property type="molecule type" value="Genomic_DNA"/>
</dbReference>
<evidence type="ECO:0000256" key="6">
    <source>
        <dbReference type="ARBA" id="ARBA00034617"/>
    </source>
</evidence>
<dbReference type="GO" id="GO:0005634">
    <property type="term" value="C:nucleus"/>
    <property type="evidence" value="ECO:0007669"/>
    <property type="project" value="TreeGrafter"/>
</dbReference>
<dbReference type="Proteomes" id="UP000077671">
    <property type="component" value="Unassembled WGS sequence"/>
</dbReference>
<accession>A0A177VAB2</accession>
<dbReference type="GO" id="GO:0043138">
    <property type="term" value="F:3'-5' DNA helicase activity"/>
    <property type="evidence" value="ECO:0007669"/>
    <property type="project" value="UniProtKB-EC"/>
</dbReference>
<keyword evidence="1 9" id="KW-0547">Nucleotide-binding</keyword>
<evidence type="ECO:0000256" key="7">
    <source>
        <dbReference type="ARBA" id="ARBA00034808"/>
    </source>
</evidence>
<reference evidence="13" key="1">
    <citation type="submission" date="2016-04" db="EMBL/GenBank/DDBJ databases">
        <authorList>
            <person name="Nguyen H.D."/>
            <person name="Kesanakurti P."/>
            <person name="Cullis J."/>
            <person name="Levesque C.A."/>
            <person name="Hambleton S."/>
        </authorList>
    </citation>
    <scope>NUCLEOTIDE SEQUENCE</scope>
    <source>
        <strain evidence="13">DAOMC 238032</strain>
    </source>
</reference>
<evidence type="ECO:0000313" key="15">
    <source>
        <dbReference type="Proteomes" id="UP000836402"/>
    </source>
</evidence>
<name>A0A177VAB2_9BASI</name>
<evidence type="ECO:0000313" key="14">
    <source>
        <dbReference type="Proteomes" id="UP000077671"/>
    </source>
</evidence>
<feature type="compositionally biased region" description="Acidic residues" evidence="10">
    <location>
        <begin position="756"/>
        <end position="772"/>
    </location>
</feature>
<dbReference type="InterPro" id="IPR014017">
    <property type="entry name" value="DNA_helicase_UvrD-like_C"/>
</dbReference>
<dbReference type="Pfam" id="PF00580">
    <property type="entry name" value="UvrD-helicase"/>
    <property type="match status" value="1"/>
</dbReference>
<sequence length="1197" mass="132582">MKRTFARSTTGAGSRSFALAQASSSSNIAIGAASLEPHPEASTSSTIAAEGAAVLSPFVPRPFKRSKTEPVPVATKIKPDPFLWDMPMEVKFQILNKLSLPDALELVVALPELRGRLRDQHWSPWRKRWHALHNAERSYDQLLYQQNEDERRQKAKARAAAAAGTSSSQAAPTQSQTQTGFELASQINSNKPRTAQEQALATQYRDALIALNLSRSPSSLDELLLALDLCSTNNANGRNTGPLSNVSSEYMREYGRSLILGSGYSSKFADAPFCAFHHLEHVEALELISCVGTFLSVLRISSLVGEQKHGSTTRTARFLEADCRDALERFFRPRIYIPPPGSANKLTSEQRAFVDTDVFPGEVIKIQAYAGTGKTTSLIEYAKARPHRLMLYLAFNKAAQEDASKKFPRNVECRTFHSFAWKSKPVTSQVGSIRNSEIVDKHLQGRLPEGEKRSKGGQVVLEKDKKLLPTTVASYIMCTLEKFMSSDDLEVSGDHVPWRMKDKTTLDVGEVVRSASRLWKYIIEGQDANNNPVRCPHDAYIKMLQLRGPLNPDPLVGRDVLLIDEAQDMSLCQIDILKRMFPQWGGVIIVGDTHQKIYDFRGATDKLFDDDFIKPTWSFRLTQSFRFGETIAEAATALVRLKSLPTWSQNRTKPRLSGMKTWTDALYWAVDTSPDPVVSEIGIIPERLVWTSAATSQALPDVDANGVAADSTMAHPQSTPDDGASEDELEDDEAMADQNGTQSTTDLNQHQIGEQDSNDDDVMSNSETESEVQDGNARPSLGLPNRFQPLKHTRIYRTNARLLRDAMMLAVASRGAGKNTPVFLKTNASMSKESLIHLLEDAYELYHGRRITRYSPLKEFRSWEELQQRIEAEEGNTSSNSMLGLVLGLKEHLAAPNWLKTVKELDAQFVKEEKDATIVMATVHQAKGLEWDRVFLSDDFRPALMSELTRDIEFQQSYYQNEINLMYVAATRAKKELYLSRTFIQWLSVVNGLSRFEVDSERAEQACCNCDGVDRLFLRRKIRIARRDPLWISTSATTRATEGVPSTQLSPEWCTDCITAALPAISLDESVAVADFVDSVSAIKSVQDKIASDKAAATAAPEAYDPTQYGSAAPLPPTASADTDADSAVPAETADGTGPADTAPFKDADIPLLKMSSRNRETMWGMRLAVEKIALTQEMQACAGRPVSIPVANPTPN</sequence>
<feature type="compositionally biased region" description="Polar residues" evidence="10">
    <location>
        <begin position="738"/>
        <end position="755"/>
    </location>
</feature>
<dbReference type="Pfam" id="PF13361">
    <property type="entry name" value="UvrD_C"/>
    <property type="match status" value="1"/>
</dbReference>
<feature type="region of interest" description="Disordered" evidence="10">
    <location>
        <begin position="149"/>
        <end position="182"/>
    </location>
</feature>
<gene>
    <name evidence="13" type="ORF">A4X03_0g2459</name>
    <name evidence="12" type="ORF">JKIAZH3_G5545</name>
</gene>
<evidence type="ECO:0000256" key="3">
    <source>
        <dbReference type="ARBA" id="ARBA00022806"/>
    </source>
</evidence>
<evidence type="ECO:0000256" key="8">
    <source>
        <dbReference type="ARBA" id="ARBA00048988"/>
    </source>
</evidence>
<proteinExistence type="predicted"/>
<dbReference type="PROSITE" id="PS51198">
    <property type="entry name" value="UVRD_HELICASE_ATP_BIND"/>
    <property type="match status" value="1"/>
</dbReference>
<dbReference type="GO" id="GO:0016787">
    <property type="term" value="F:hydrolase activity"/>
    <property type="evidence" value="ECO:0007669"/>
    <property type="project" value="UniProtKB-UniRule"/>
</dbReference>
<evidence type="ECO:0000256" key="9">
    <source>
        <dbReference type="PROSITE-ProRule" id="PRU00560"/>
    </source>
</evidence>
<dbReference type="InterPro" id="IPR014016">
    <property type="entry name" value="UvrD-like_ATP-bd"/>
</dbReference>
<evidence type="ECO:0000256" key="5">
    <source>
        <dbReference type="ARBA" id="ARBA00023235"/>
    </source>
</evidence>
<dbReference type="PANTHER" id="PTHR11070">
    <property type="entry name" value="UVRD / RECB / PCRA DNA HELICASE FAMILY MEMBER"/>
    <property type="match status" value="1"/>
</dbReference>
<dbReference type="AlphaFoldDB" id="A0A177VAB2"/>
<dbReference type="InterPro" id="IPR027417">
    <property type="entry name" value="P-loop_NTPase"/>
</dbReference>
<feature type="binding site" evidence="9">
    <location>
        <begin position="368"/>
        <end position="375"/>
    </location>
    <ligand>
        <name>ATP</name>
        <dbReference type="ChEBI" id="CHEBI:30616"/>
    </ligand>
</feature>
<dbReference type="EMBL" id="CAJHJG010001041">
    <property type="protein sequence ID" value="CAD6908403.1"/>
    <property type="molecule type" value="Genomic_DNA"/>
</dbReference>
<evidence type="ECO:0000256" key="1">
    <source>
        <dbReference type="ARBA" id="ARBA00022741"/>
    </source>
</evidence>
<evidence type="ECO:0000313" key="13">
    <source>
        <dbReference type="EMBL" id="KAE8262431.1"/>
    </source>
</evidence>
<keyword evidence="15" id="KW-1185">Reference proteome</keyword>
<comment type="catalytic activity">
    <reaction evidence="8">
        <text>ATP + H2O = ADP + phosphate + H(+)</text>
        <dbReference type="Rhea" id="RHEA:13065"/>
        <dbReference type="ChEBI" id="CHEBI:15377"/>
        <dbReference type="ChEBI" id="CHEBI:15378"/>
        <dbReference type="ChEBI" id="CHEBI:30616"/>
        <dbReference type="ChEBI" id="CHEBI:43474"/>
        <dbReference type="ChEBI" id="CHEBI:456216"/>
        <dbReference type="EC" id="5.6.2.4"/>
    </reaction>
</comment>
<feature type="compositionally biased region" description="Low complexity" evidence="10">
    <location>
        <begin position="1118"/>
        <end position="1131"/>
    </location>
</feature>
<keyword evidence="4 9" id="KW-0067">ATP-binding</keyword>
<dbReference type="InterPro" id="IPR000212">
    <property type="entry name" value="DNA_helicase_UvrD/REP"/>
</dbReference>
<keyword evidence="5" id="KW-0413">Isomerase</keyword>
<evidence type="ECO:0000259" key="11">
    <source>
        <dbReference type="PROSITE" id="PS51198"/>
    </source>
</evidence>
<evidence type="ECO:0000313" key="12">
    <source>
        <dbReference type="EMBL" id="CAD6908403.1"/>
    </source>
</evidence>
<feature type="domain" description="UvrD-like helicase ATP-binding" evidence="11">
    <location>
        <begin position="347"/>
        <end position="628"/>
    </location>
</feature>
<dbReference type="Gene3D" id="3.40.50.300">
    <property type="entry name" value="P-loop containing nucleotide triphosphate hydrolases"/>
    <property type="match status" value="3"/>
</dbReference>
<evidence type="ECO:0000256" key="4">
    <source>
        <dbReference type="ARBA" id="ARBA00022840"/>
    </source>
</evidence>
<dbReference type="GO" id="GO:0000724">
    <property type="term" value="P:double-strand break repair via homologous recombination"/>
    <property type="evidence" value="ECO:0007669"/>
    <property type="project" value="TreeGrafter"/>
</dbReference>
<dbReference type="GO" id="GO:0003677">
    <property type="term" value="F:DNA binding"/>
    <property type="evidence" value="ECO:0007669"/>
    <property type="project" value="InterPro"/>
</dbReference>
<dbReference type="GO" id="GO:0031297">
    <property type="term" value="P:replication fork processing"/>
    <property type="evidence" value="ECO:0007669"/>
    <property type="project" value="TreeGrafter"/>
</dbReference>
<protein>
    <recommendedName>
        <fullName evidence="7">DNA 3'-5' helicase</fullName>
        <ecNumber evidence="7">5.6.2.4</ecNumber>
    </recommendedName>
</protein>
<feature type="region of interest" description="Disordered" evidence="10">
    <location>
        <begin position="711"/>
        <end position="786"/>
    </location>
</feature>
<feature type="compositionally biased region" description="Low complexity" evidence="10">
    <location>
        <begin position="158"/>
        <end position="179"/>
    </location>
</feature>
<keyword evidence="3 9" id="KW-0347">Helicase</keyword>
<reference evidence="13" key="2">
    <citation type="journal article" date="2019" name="IMA Fungus">
        <title>Genome sequencing and comparison of five Tilletia species to identify candidate genes for the detection of regulated species infecting wheat.</title>
        <authorList>
            <person name="Nguyen H.D.T."/>
            <person name="Sultana T."/>
            <person name="Kesanakurti P."/>
            <person name="Hambleton S."/>
        </authorList>
    </citation>
    <scope>NUCLEOTIDE SEQUENCE</scope>
    <source>
        <strain evidence="13">DAOMC 238032</strain>
    </source>
</reference>